<comment type="caution">
    <text evidence="2">The sequence shown here is derived from an EMBL/GenBank/DDBJ whole genome shotgun (WGS) entry which is preliminary data.</text>
</comment>
<feature type="compositionally biased region" description="Basic and acidic residues" evidence="1">
    <location>
        <begin position="260"/>
        <end position="284"/>
    </location>
</feature>
<gene>
    <name evidence="2" type="ORF">EGW08_000954</name>
</gene>
<dbReference type="AlphaFoldDB" id="A0A3S1A169"/>
<keyword evidence="3" id="KW-1185">Reference proteome</keyword>
<dbReference type="SUPFAM" id="SSF48371">
    <property type="entry name" value="ARM repeat"/>
    <property type="match status" value="1"/>
</dbReference>
<dbReference type="PANTHER" id="PTHR13255">
    <property type="entry name" value="ATAXIN-10"/>
    <property type="match status" value="1"/>
</dbReference>
<organism evidence="2 3">
    <name type="scientific">Elysia chlorotica</name>
    <name type="common">Eastern emerald elysia</name>
    <name type="synonym">Sea slug</name>
    <dbReference type="NCBI Taxonomy" id="188477"/>
    <lineage>
        <taxon>Eukaryota</taxon>
        <taxon>Metazoa</taxon>
        <taxon>Spiralia</taxon>
        <taxon>Lophotrochozoa</taxon>
        <taxon>Mollusca</taxon>
        <taxon>Gastropoda</taxon>
        <taxon>Heterobranchia</taxon>
        <taxon>Euthyneura</taxon>
        <taxon>Panpulmonata</taxon>
        <taxon>Sacoglossa</taxon>
        <taxon>Placobranchoidea</taxon>
        <taxon>Plakobranchidae</taxon>
        <taxon>Elysia</taxon>
    </lineage>
</organism>
<feature type="non-terminal residue" evidence="2">
    <location>
        <position position="367"/>
    </location>
</feature>
<dbReference type="InterPro" id="IPR051374">
    <property type="entry name" value="Ataxin-10/CTR86_families"/>
</dbReference>
<dbReference type="GO" id="GO:0005829">
    <property type="term" value="C:cytosol"/>
    <property type="evidence" value="ECO:0007669"/>
    <property type="project" value="TreeGrafter"/>
</dbReference>
<feature type="region of interest" description="Disordered" evidence="1">
    <location>
        <begin position="256"/>
        <end position="329"/>
    </location>
</feature>
<proteinExistence type="predicted"/>
<dbReference type="InterPro" id="IPR016024">
    <property type="entry name" value="ARM-type_fold"/>
</dbReference>
<evidence type="ECO:0000256" key="1">
    <source>
        <dbReference type="SAM" id="MobiDB-lite"/>
    </source>
</evidence>
<protein>
    <recommendedName>
        <fullName evidence="4">Ataxin-10 domain-containing protein</fullName>
    </recommendedName>
</protein>
<accession>A0A3S1A169</accession>
<evidence type="ECO:0000313" key="3">
    <source>
        <dbReference type="Proteomes" id="UP000271974"/>
    </source>
</evidence>
<dbReference type="STRING" id="188477.A0A3S1A169"/>
<dbReference type="Proteomes" id="UP000271974">
    <property type="component" value="Unassembled WGS sequence"/>
</dbReference>
<dbReference type="EMBL" id="RQTK01000015">
    <property type="protein sequence ID" value="RUS91242.1"/>
    <property type="molecule type" value="Genomic_DNA"/>
</dbReference>
<name>A0A3S1A169_ELYCH</name>
<sequence length="367" mass="40008">MDGMKSLLDTCVVQCSKKEWDSAKDHFQKMLADESGLRQVSPELFLHSMEKSLESMREAIPQGEGGIPTNLATCAAECFRCLRQSCALNAQLQSNINSYTALLSNAKIIMEKVISSDPDSDKENVLKCAAQFLGNACVSNPENQKVVWNTFLQLFKPMLLHQDIKVCDYTCMVVHTCLNAAACKDQALMTGAVAQDIVLASIQATAQRDVEWGLYVLEDMLKNDLFLPKLFSRMGEKERLLLLEVILAEMNELPACADPGKQEQDRNRKEDSAHADKDKDKNKSENGNSSNSRTDGDGDGDGGGGGDKADDSPVPAGNGANGGGQPLAVSTGNLQFIAEYVKRECNLLLEIDKSEATGQEVTEEESM</sequence>
<dbReference type="OrthoDB" id="379794at2759"/>
<dbReference type="PANTHER" id="PTHR13255:SF0">
    <property type="entry name" value="ATAXIN-10"/>
    <property type="match status" value="1"/>
</dbReference>
<evidence type="ECO:0008006" key="4">
    <source>
        <dbReference type="Google" id="ProtNLM"/>
    </source>
</evidence>
<dbReference type="GO" id="GO:0031175">
    <property type="term" value="P:neuron projection development"/>
    <property type="evidence" value="ECO:0007669"/>
    <property type="project" value="TreeGrafter"/>
</dbReference>
<reference evidence="2 3" key="1">
    <citation type="submission" date="2019-01" db="EMBL/GenBank/DDBJ databases">
        <title>A draft genome assembly of the solar-powered sea slug Elysia chlorotica.</title>
        <authorList>
            <person name="Cai H."/>
            <person name="Li Q."/>
            <person name="Fang X."/>
            <person name="Li J."/>
            <person name="Curtis N.E."/>
            <person name="Altenburger A."/>
            <person name="Shibata T."/>
            <person name="Feng M."/>
            <person name="Maeda T."/>
            <person name="Schwartz J.A."/>
            <person name="Shigenobu S."/>
            <person name="Lundholm N."/>
            <person name="Nishiyama T."/>
            <person name="Yang H."/>
            <person name="Hasebe M."/>
            <person name="Li S."/>
            <person name="Pierce S.K."/>
            <person name="Wang J."/>
        </authorList>
    </citation>
    <scope>NUCLEOTIDE SEQUENCE [LARGE SCALE GENOMIC DNA]</scope>
    <source>
        <strain evidence="2">EC2010</strain>
        <tissue evidence="2">Whole organism of an adult</tissue>
    </source>
</reference>
<evidence type="ECO:0000313" key="2">
    <source>
        <dbReference type="EMBL" id="RUS91242.1"/>
    </source>
</evidence>